<accession>A0ABY6G654</accession>
<dbReference type="Pfam" id="PF00583">
    <property type="entry name" value="Acetyltransf_1"/>
    <property type="match status" value="1"/>
</dbReference>
<name>A0ABY6G654_9MICO</name>
<dbReference type="RefSeq" id="WP_263595314.1">
    <property type="nucleotide sequence ID" value="NZ_CP107020.1"/>
</dbReference>
<dbReference type="SUPFAM" id="SSF55729">
    <property type="entry name" value="Acyl-CoA N-acyltransferases (Nat)"/>
    <property type="match status" value="1"/>
</dbReference>
<protein>
    <submittedName>
        <fullName evidence="4">GNAT family N-acetyltransferase</fullName>
    </submittedName>
</protein>
<reference evidence="4" key="1">
    <citation type="submission" date="2022-10" db="EMBL/GenBank/DDBJ databases">
        <title>Whole-Genome Sequencing of Brachybacterium huguangmaarense BRM-3, Isolated from Betula schmidtii.</title>
        <authorList>
            <person name="Haam D."/>
        </authorList>
    </citation>
    <scope>NUCLEOTIDE SEQUENCE</scope>
    <source>
        <strain evidence="4">BRM-3</strain>
    </source>
</reference>
<feature type="domain" description="N-acetyltransferase" evidence="3">
    <location>
        <begin position="1"/>
        <end position="153"/>
    </location>
</feature>
<dbReference type="Proteomes" id="UP001164305">
    <property type="component" value="Chromosome"/>
</dbReference>
<organism evidence="4 5">
    <name type="scientific">Brachybacterium huguangmaarense</name>
    <dbReference type="NCBI Taxonomy" id="1652028"/>
    <lineage>
        <taxon>Bacteria</taxon>
        <taxon>Bacillati</taxon>
        <taxon>Actinomycetota</taxon>
        <taxon>Actinomycetes</taxon>
        <taxon>Micrococcales</taxon>
        <taxon>Dermabacteraceae</taxon>
        <taxon>Brachybacterium</taxon>
    </lineage>
</organism>
<evidence type="ECO:0000259" key="3">
    <source>
        <dbReference type="PROSITE" id="PS51186"/>
    </source>
</evidence>
<dbReference type="PANTHER" id="PTHR43877">
    <property type="entry name" value="AMINOALKYLPHOSPHONATE N-ACETYLTRANSFERASE-RELATED-RELATED"/>
    <property type="match status" value="1"/>
</dbReference>
<keyword evidence="1" id="KW-0808">Transferase</keyword>
<dbReference type="EMBL" id="CP107020">
    <property type="protein sequence ID" value="UYG18121.1"/>
    <property type="molecule type" value="Genomic_DNA"/>
</dbReference>
<gene>
    <name evidence="4" type="ORF">BRM3_06905</name>
</gene>
<evidence type="ECO:0000313" key="5">
    <source>
        <dbReference type="Proteomes" id="UP001164305"/>
    </source>
</evidence>
<proteinExistence type="predicted"/>
<dbReference type="InterPro" id="IPR050832">
    <property type="entry name" value="Bact_Acetyltransf"/>
</dbReference>
<evidence type="ECO:0000256" key="2">
    <source>
        <dbReference type="ARBA" id="ARBA00023315"/>
    </source>
</evidence>
<dbReference type="InterPro" id="IPR000182">
    <property type="entry name" value="GNAT_dom"/>
</dbReference>
<evidence type="ECO:0000256" key="1">
    <source>
        <dbReference type="ARBA" id="ARBA00022679"/>
    </source>
</evidence>
<dbReference type="InterPro" id="IPR016181">
    <property type="entry name" value="Acyl_CoA_acyltransferase"/>
</dbReference>
<dbReference type="Gene3D" id="3.40.630.30">
    <property type="match status" value="1"/>
</dbReference>
<dbReference type="PANTHER" id="PTHR43877:SF2">
    <property type="entry name" value="AMINOALKYLPHOSPHONATE N-ACETYLTRANSFERASE-RELATED"/>
    <property type="match status" value="1"/>
</dbReference>
<dbReference type="PROSITE" id="PS51186">
    <property type="entry name" value="GNAT"/>
    <property type="match status" value="1"/>
</dbReference>
<dbReference type="CDD" id="cd04301">
    <property type="entry name" value="NAT_SF"/>
    <property type="match status" value="1"/>
</dbReference>
<keyword evidence="2" id="KW-0012">Acyltransferase</keyword>
<keyword evidence="5" id="KW-1185">Reference proteome</keyword>
<evidence type="ECO:0000313" key="4">
    <source>
        <dbReference type="EMBL" id="UYG18121.1"/>
    </source>
</evidence>
<sequence length="162" mass="17805">MDVRDVDDTDLDLLIRSWPLPGSVHESHHAQTAHGRATHLAAWEGAEPLGSGVIQWSGCVDENARRTFPQAVEFNHLHVREGARGRGVGTELIGVAENLARRRGVPMIAVGVAEDNRDARRLYLKLGYRATGVVDVSEYDWVGDDGEPVHALEANEILVKEL</sequence>